<evidence type="ECO:0008006" key="4">
    <source>
        <dbReference type="Google" id="ProtNLM"/>
    </source>
</evidence>
<dbReference type="AlphaFoldDB" id="A0A0R1LB06"/>
<evidence type="ECO:0000313" key="3">
    <source>
        <dbReference type="Proteomes" id="UP000051581"/>
    </source>
</evidence>
<evidence type="ECO:0000313" key="2">
    <source>
        <dbReference type="EMBL" id="KRK90153.1"/>
    </source>
</evidence>
<dbReference type="PATRIC" id="fig|1423808.3.peg.400"/>
<dbReference type="RefSeq" id="WP_020282095.1">
    <property type="nucleotide sequence ID" value="NZ_AZEA01000001.1"/>
</dbReference>
<gene>
    <name evidence="2" type="ORF">FD17_GL000399</name>
</gene>
<keyword evidence="1" id="KW-0175">Coiled coil</keyword>
<dbReference type="OrthoDB" id="2193070at2"/>
<proteinExistence type="predicted"/>
<dbReference type="EMBL" id="AZEA01000001">
    <property type="protein sequence ID" value="KRK90153.1"/>
    <property type="molecule type" value="Genomic_DNA"/>
</dbReference>
<dbReference type="GeneID" id="301046797"/>
<protein>
    <recommendedName>
        <fullName evidence="4">DUF1351 domain-containing protein</fullName>
    </recommendedName>
</protein>
<name>A0A0R1LB06_9LACO</name>
<organism evidence="2 3">
    <name type="scientific">Lentilactobacillus sunkii DSM 19904</name>
    <dbReference type="NCBI Taxonomy" id="1423808"/>
    <lineage>
        <taxon>Bacteria</taxon>
        <taxon>Bacillati</taxon>
        <taxon>Bacillota</taxon>
        <taxon>Bacilli</taxon>
        <taxon>Lactobacillales</taxon>
        <taxon>Lactobacillaceae</taxon>
        <taxon>Lentilactobacillus</taxon>
    </lineage>
</organism>
<dbReference type="Pfam" id="PF07083">
    <property type="entry name" value="DUF1351"/>
    <property type="match status" value="1"/>
</dbReference>
<sequence length="285" mass="32347">MANELSLPEYTIDYQLPVITINNFDQLKTAVEAYANKYQGMAVTASTEKESKSSRAELRKLKQALDDKRKEIRKKYAEPYQRFAAQIKDLEMTLDSSINPIDAGLKELEEQQRQLRLKHVNALIAEMAPNYHVEPGEVEIDPTWLNKTTTKKKVTEGIADVMGYIKKQHDDLKTGISTITKYAQAYHIDPAGWIDQLKQGQDVNYLLQAIDNQVKLNKQKQQTLEAQAAEAQTHQVQQKGKTIDTNTGEVVSHSVSLKITATIPQMKLLRAFMDSNQIRYQRVGA</sequence>
<accession>A0A0R1LB06</accession>
<evidence type="ECO:0000256" key="1">
    <source>
        <dbReference type="SAM" id="Coils"/>
    </source>
</evidence>
<dbReference type="Proteomes" id="UP000051581">
    <property type="component" value="Unassembled WGS sequence"/>
</dbReference>
<dbReference type="InterPro" id="IPR009785">
    <property type="entry name" value="Prophage_Lj928_Orf309"/>
</dbReference>
<reference evidence="2 3" key="1">
    <citation type="journal article" date="2015" name="Genome Announc.">
        <title>Expanding the biotechnology potential of lactobacilli through comparative genomics of 213 strains and associated genera.</title>
        <authorList>
            <person name="Sun Z."/>
            <person name="Harris H.M."/>
            <person name="McCann A."/>
            <person name="Guo C."/>
            <person name="Argimon S."/>
            <person name="Zhang W."/>
            <person name="Yang X."/>
            <person name="Jeffery I.B."/>
            <person name="Cooney J.C."/>
            <person name="Kagawa T.F."/>
            <person name="Liu W."/>
            <person name="Song Y."/>
            <person name="Salvetti E."/>
            <person name="Wrobel A."/>
            <person name="Rasinkangas P."/>
            <person name="Parkhill J."/>
            <person name="Rea M.C."/>
            <person name="O'Sullivan O."/>
            <person name="Ritari J."/>
            <person name="Douillard F.P."/>
            <person name="Paul Ross R."/>
            <person name="Yang R."/>
            <person name="Briner A.E."/>
            <person name="Felis G.E."/>
            <person name="de Vos W.M."/>
            <person name="Barrangou R."/>
            <person name="Klaenhammer T.R."/>
            <person name="Caufield P.W."/>
            <person name="Cui Y."/>
            <person name="Zhang H."/>
            <person name="O'Toole P.W."/>
        </authorList>
    </citation>
    <scope>NUCLEOTIDE SEQUENCE [LARGE SCALE GENOMIC DNA]</scope>
    <source>
        <strain evidence="2 3">DSM 19904</strain>
    </source>
</reference>
<feature type="coiled-coil region" evidence="1">
    <location>
        <begin position="51"/>
        <end position="78"/>
    </location>
</feature>
<keyword evidence="3" id="KW-1185">Reference proteome</keyword>
<comment type="caution">
    <text evidence="2">The sequence shown here is derived from an EMBL/GenBank/DDBJ whole genome shotgun (WGS) entry which is preliminary data.</text>
</comment>